<feature type="region of interest" description="Disordered" evidence="1">
    <location>
        <begin position="1"/>
        <end position="23"/>
    </location>
</feature>
<reference evidence="2 3" key="1">
    <citation type="submission" date="2024-05" db="EMBL/GenBank/DDBJ databases">
        <title>Haplotype-resolved chromosome-level genome assembly of Huyou (Citrus changshanensis).</title>
        <authorList>
            <person name="Miao C."/>
            <person name="Chen W."/>
            <person name="Wu Y."/>
            <person name="Wang L."/>
            <person name="Zhao S."/>
            <person name="Grierson D."/>
            <person name="Xu C."/>
            <person name="Chen K."/>
        </authorList>
    </citation>
    <scope>NUCLEOTIDE SEQUENCE [LARGE SCALE GENOMIC DNA]</scope>
    <source>
        <strain evidence="2">01-14</strain>
        <tissue evidence="2">Leaf</tissue>
    </source>
</reference>
<dbReference type="Proteomes" id="UP001428341">
    <property type="component" value="Unassembled WGS sequence"/>
</dbReference>
<accession>A0AAP0MFD6</accession>
<proteinExistence type="predicted"/>
<organism evidence="2 3">
    <name type="scientific">Citrus x changshan-huyou</name>
    <dbReference type="NCBI Taxonomy" id="2935761"/>
    <lineage>
        <taxon>Eukaryota</taxon>
        <taxon>Viridiplantae</taxon>
        <taxon>Streptophyta</taxon>
        <taxon>Embryophyta</taxon>
        <taxon>Tracheophyta</taxon>
        <taxon>Spermatophyta</taxon>
        <taxon>Magnoliopsida</taxon>
        <taxon>eudicotyledons</taxon>
        <taxon>Gunneridae</taxon>
        <taxon>Pentapetalae</taxon>
        <taxon>rosids</taxon>
        <taxon>malvids</taxon>
        <taxon>Sapindales</taxon>
        <taxon>Rutaceae</taxon>
        <taxon>Aurantioideae</taxon>
        <taxon>Citrus</taxon>
    </lineage>
</organism>
<feature type="compositionally biased region" description="Polar residues" evidence="1">
    <location>
        <begin position="8"/>
        <end position="20"/>
    </location>
</feature>
<protein>
    <submittedName>
        <fullName evidence="2">Uncharacterized protein</fullName>
    </submittedName>
</protein>
<evidence type="ECO:0000313" key="3">
    <source>
        <dbReference type="Proteomes" id="UP001428341"/>
    </source>
</evidence>
<comment type="caution">
    <text evidence="2">The sequence shown here is derived from an EMBL/GenBank/DDBJ whole genome shotgun (WGS) entry which is preliminary data.</text>
</comment>
<gene>
    <name evidence="2" type="ORF">WN944_017316</name>
</gene>
<keyword evidence="3" id="KW-1185">Reference proteome</keyword>
<evidence type="ECO:0000256" key="1">
    <source>
        <dbReference type="SAM" id="MobiDB-lite"/>
    </source>
</evidence>
<dbReference type="EMBL" id="JBCGBO010000005">
    <property type="protein sequence ID" value="KAK9202106.1"/>
    <property type="molecule type" value="Genomic_DNA"/>
</dbReference>
<dbReference type="AlphaFoldDB" id="A0AAP0MFD6"/>
<sequence length="56" mass="6021">MAEMEATTAGSEANEQQNESEPVVSVGVGWTSVGCARRRGVLLLWKKMRRGGLSKA</sequence>
<name>A0AAP0MFD6_9ROSI</name>
<evidence type="ECO:0000313" key="2">
    <source>
        <dbReference type="EMBL" id="KAK9202106.1"/>
    </source>
</evidence>